<dbReference type="SUPFAM" id="SSF53474">
    <property type="entry name" value="alpha/beta-Hydrolases"/>
    <property type="match status" value="1"/>
</dbReference>
<dbReference type="PANTHER" id="PTHR11005">
    <property type="entry name" value="LYSOSOMAL ACID LIPASE-RELATED"/>
    <property type="match status" value="1"/>
</dbReference>
<name>A0A7K9D694_9AVES</name>
<dbReference type="AlphaFoldDB" id="A0A7K9D694"/>
<feature type="chain" id="PRO_5029564287" evidence="3">
    <location>
        <begin position="19"/>
        <end position="402"/>
    </location>
</feature>
<proteinExistence type="inferred from homology"/>
<dbReference type="PIRSF" id="PIRSF000862">
    <property type="entry name" value="Steryl_ester_lip"/>
    <property type="match status" value="1"/>
</dbReference>
<feature type="non-terminal residue" evidence="5">
    <location>
        <position position="402"/>
    </location>
</feature>
<evidence type="ECO:0000256" key="2">
    <source>
        <dbReference type="PIRSR" id="PIRSR000862-1"/>
    </source>
</evidence>
<evidence type="ECO:0000259" key="4">
    <source>
        <dbReference type="Pfam" id="PF04083"/>
    </source>
</evidence>
<dbReference type="OrthoDB" id="9974421at2759"/>
<feature type="signal peptide" evidence="3">
    <location>
        <begin position="1"/>
        <end position="18"/>
    </location>
</feature>
<reference evidence="5 6" key="1">
    <citation type="submission" date="2019-09" db="EMBL/GenBank/DDBJ databases">
        <title>Bird 10,000 Genomes (B10K) Project - Family phase.</title>
        <authorList>
            <person name="Zhang G."/>
        </authorList>
    </citation>
    <scope>NUCLEOTIDE SEQUENCE [LARGE SCALE GENOMIC DNA]</scope>
    <source>
        <strain evidence="5">B10K-DU-001-23</strain>
        <tissue evidence="5">Muscle</tissue>
    </source>
</reference>
<gene>
    <name evidence="5" type="primary">Lipm_0</name>
    <name evidence="5" type="ORF">HEMCOM_R00050</name>
</gene>
<dbReference type="InterPro" id="IPR006693">
    <property type="entry name" value="AB_hydrolase_lipase"/>
</dbReference>
<feature type="active site" description="Nucleophile" evidence="2">
    <location>
        <position position="180"/>
    </location>
</feature>
<dbReference type="EMBL" id="VWZJ01005927">
    <property type="protein sequence ID" value="NXG59580.1"/>
    <property type="molecule type" value="Genomic_DNA"/>
</dbReference>
<accession>A0A7K9D694</accession>
<dbReference type="Proteomes" id="UP000518305">
    <property type="component" value="Unassembled WGS sequence"/>
</dbReference>
<sequence length="402" mass="45350">MWCLLLLLCSQGIAFSAGFKTPFLLTSDKSQAMKTRDPESFMNVSEIIRYHGYPSEEYQVTTEDGYILGVYRIPAGRYSQNTGKKPAVLLHHGTFADATIWISNLPNNSLGFLLADAGYDVWMGNSRGNTWSLKHKTLNPSQKEFWQFSFDEIGKYDIPAELYFIMNKTGQKDVYYVGHSEGSTAGFIAFATYPELAQRIKVFFALGPVATITYATSPLVKFTRLPQSLIRLLLGYKGVLQQNELLKGPLTRFCKSLGKVCASILCFIAGGRIQNFNMSRTDVYVGHAPAGTSVQNILHWHQLTRANQLKAYDYGSKKNAKTYNQSTPPVYNIKKINISTAVWSGGRDKFADPKDMAKLLPRITNLIYHDHFPAWGHLDFIWGLDATEKMYEKIIEIMTKQP</sequence>
<dbReference type="GO" id="GO:0006629">
    <property type="term" value="P:lipid metabolic process"/>
    <property type="evidence" value="ECO:0007669"/>
    <property type="project" value="InterPro"/>
</dbReference>
<organism evidence="5 6">
    <name type="scientific">Hemiprocne comata</name>
    <dbReference type="NCBI Taxonomy" id="243314"/>
    <lineage>
        <taxon>Eukaryota</taxon>
        <taxon>Metazoa</taxon>
        <taxon>Chordata</taxon>
        <taxon>Craniata</taxon>
        <taxon>Vertebrata</taxon>
        <taxon>Euteleostomi</taxon>
        <taxon>Archelosauria</taxon>
        <taxon>Archosauria</taxon>
        <taxon>Dinosauria</taxon>
        <taxon>Saurischia</taxon>
        <taxon>Theropoda</taxon>
        <taxon>Coelurosauria</taxon>
        <taxon>Aves</taxon>
        <taxon>Neognathae</taxon>
        <taxon>Neoaves</taxon>
        <taxon>Strisores</taxon>
        <taxon>Apodiformes</taxon>
        <taxon>Apodidae</taxon>
        <taxon>Hemiprocninae</taxon>
        <taxon>Hemiprocne</taxon>
    </lineage>
</organism>
<comment type="similarity">
    <text evidence="1">Belongs to the AB hydrolase superfamily. Lipase family.</text>
</comment>
<dbReference type="Gene3D" id="3.40.50.1820">
    <property type="entry name" value="alpha/beta hydrolase"/>
    <property type="match status" value="1"/>
</dbReference>
<feature type="active site" description="Charge relay system" evidence="2">
    <location>
        <position position="377"/>
    </location>
</feature>
<evidence type="ECO:0000256" key="3">
    <source>
        <dbReference type="SAM" id="SignalP"/>
    </source>
</evidence>
<feature type="domain" description="Partial AB-hydrolase lipase" evidence="4">
    <location>
        <begin position="44"/>
        <end position="105"/>
    </location>
</feature>
<dbReference type="Pfam" id="PF04083">
    <property type="entry name" value="Abhydro_lipase"/>
    <property type="match status" value="1"/>
</dbReference>
<evidence type="ECO:0000313" key="5">
    <source>
        <dbReference type="EMBL" id="NXG59580.1"/>
    </source>
</evidence>
<keyword evidence="6" id="KW-1185">Reference proteome</keyword>
<dbReference type="FunFam" id="3.40.50.1820:FF:000012">
    <property type="entry name" value="Lipase"/>
    <property type="match status" value="1"/>
</dbReference>
<feature type="active site" description="Charge relay system" evidence="2">
    <location>
        <position position="348"/>
    </location>
</feature>
<evidence type="ECO:0000256" key="1">
    <source>
        <dbReference type="ARBA" id="ARBA00010701"/>
    </source>
</evidence>
<dbReference type="InterPro" id="IPR029058">
    <property type="entry name" value="AB_hydrolase_fold"/>
</dbReference>
<evidence type="ECO:0000313" key="6">
    <source>
        <dbReference type="Proteomes" id="UP000518305"/>
    </source>
</evidence>
<keyword evidence="3" id="KW-0732">Signal</keyword>
<comment type="caution">
    <text evidence="5">The sequence shown here is derived from an EMBL/GenBank/DDBJ whole genome shotgun (WGS) entry which is preliminary data.</text>
</comment>
<dbReference type="InterPro" id="IPR025483">
    <property type="entry name" value="Lipase_euk"/>
</dbReference>
<protein>
    <submittedName>
        <fullName evidence="5">LIPM Lipase</fullName>
    </submittedName>
</protein>
<feature type="non-terminal residue" evidence="5">
    <location>
        <position position="1"/>
    </location>
</feature>
<dbReference type="GO" id="GO:0016788">
    <property type="term" value="F:hydrolase activity, acting on ester bonds"/>
    <property type="evidence" value="ECO:0007669"/>
    <property type="project" value="InterPro"/>
</dbReference>